<dbReference type="SUPFAM" id="SSF50978">
    <property type="entry name" value="WD40 repeat-like"/>
    <property type="match status" value="1"/>
</dbReference>
<evidence type="ECO:0008006" key="6">
    <source>
        <dbReference type="Google" id="ProtNLM"/>
    </source>
</evidence>
<evidence type="ECO:0000313" key="5">
    <source>
        <dbReference type="Proteomes" id="UP000449547"/>
    </source>
</evidence>
<name>A0A642UH13_DIURU</name>
<reference evidence="4 5" key="1">
    <citation type="submission" date="2019-07" db="EMBL/GenBank/DDBJ databases">
        <title>Genome assembly of two rare yeast pathogens: Diutina rugosa and Trichomonascus ciferrii.</title>
        <authorList>
            <person name="Mixao V."/>
            <person name="Saus E."/>
            <person name="Hansen A."/>
            <person name="Lass-Flor C."/>
            <person name="Gabaldon T."/>
        </authorList>
    </citation>
    <scope>NUCLEOTIDE SEQUENCE [LARGE SCALE GENOMIC DNA]</scope>
    <source>
        <strain evidence="4 5">CBS 613</strain>
    </source>
</reference>
<feature type="repeat" description="WD" evidence="3">
    <location>
        <begin position="5"/>
        <end position="44"/>
    </location>
</feature>
<evidence type="ECO:0000256" key="3">
    <source>
        <dbReference type="PROSITE-ProRule" id="PRU00221"/>
    </source>
</evidence>
<dbReference type="OMA" id="VTILEWE"/>
<keyword evidence="1 3" id="KW-0853">WD repeat</keyword>
<dbReference type="AlphaFoldDB" id="A0A642UH13"/>
<dbReference type="VEuPathDB" id="FungiDB:DIURU_004576"/>
<keyword evidence="2" id="KW-0677">Repeat</keyword>
<dbReference type="OrthoDB" id="7668193at2759"/>
<comment type="caution">
    <text evidence="4">The sequence shown here is derived from an EMBL/GenBank/DDBJ whole genome shotgun (WGS) entry which is preliminary data.</text>
</comment>
<dbReference type="InterPro" id="IPR019775">
    <property type="entry name" value="WD40_repeat_CS"/>
</dbReference>
<dbReference type="PROSITE" id="PS50082">
    <property type="entry name" value="WD_REPEATS_2"/>
    <property type="match status" value="1"/>
</dbReference>
<dbReference type="InterPro" id="IPR001680">
    <property type="entry name" value="WD40_rpt"/>
</dbReference>
<dbReference type="EMBL" id="SWFT01000137">
    <property type="protein sequence ID" value="KAA8898732.1"/>
    <property type="molecule type" value="Genomic_DNA"/>
</dbReference>
<dbReference type="InterPro" id="IPR036322">
    <property type="entry name" value="WD40_repeat_dom_sf"/>
</dbReference>
<dbReference type="Gene3D" id="2.130.10.10">
    <property type="entry name" value="YVTN repeat-like/Quinoprotein amine dehydrogenase"/>
    <property type="match status" value="1"/>
</dbReference>
<protein>
    <recommendedName>
        <fullName evidence="6">ASTRA-associated protein 1</fullName>
    </recommendedName>
</protein>
<dbReference type="RefSeq" id="XP_034010657.1">
    <property type="nucleotide sequence ID" value="XM_034157464.1"/>
</dbReference>
<evidence type="ECO:0000313" key="4">
    <source>
        <dbReference type="EMBL" id="KAA8898732.1"/>
    </source>
</evidence>
<gene>
    <name evidence="4" type="ORF">DIURU_004576</name>
</gene>
<evidence type="ECO:0000256" key="2">
    <source>
        <dbReference type="ARBA" id="ARBA00022737"/>
    </source>
</evidence>
<proteinExistence type="predicted"/>
<evidence type="ECO:0000256" key="1">
    <source>
        <dbReference type="ARBA" id="ARBA00022574"/>
    </source>
</evidence>
<keyword evidence="5" id="KW-1185">Reference proteome</keyword>
<dbReference type="PROSITE" id="PS00678">
    <property type="entry name" value="WD_REPEATS_1"/>
    <property type="match status" value="1"/>
</dbReference>
<accession>A0A642UH13</accession>
<sequence>MLFSLRSHGSAVTALTTTTKGLVSGDRDGVTIIWNLQSRRPLVRWVAHKDMVVTILEWEEYLVTHGKDGEIAVWEFANQDQTPKLVVSIPVNSLNFCNIVLSGTYLFTPATMDSNNFDVYKINKEGKGLNRVITNYSGCKLVEKDPSQGREWGVIMSMRYINETSTLCLCYESGDVIAIDINFDIKEEAPVVEVGNAAPNTTTKPSGLSGLFAKSKPEKVIERTVINKDPKLTLRYHNTQHRPEPITASTWDIQRGRLLTGSATDTMLVHDIYHTCADVVTLQHQGVQAIVSTEGHVILAHWNGQVSIREDALPYSEVKTFSRPVPGDRVYDPDTGKLTPSIKLSSIAVIDVPSKRRLEAGRMTAVMCGYDDGVITAFAVSN</sequence>
<dbReference type="GeneID" id="54783227"/>
<organism evidence="4 5">
    <name type="scientific">Diutina rugosa</name>
    <name type="common">Yeast</name>
    <name type="synonym">Candida rugosa</name>
    <dbReference type="NCBI Taxonomy" id="5481"/>
    <lineage>
        <taxon>Eukaryota</taxon>
        <taxon>Fungi</taxon>
        <taxon>Dikarya</taxon>
        <taxon>Ascomycota</taxon>
        <taxon>Saccharomycotina</taxon>
        <taxon>Pichiomycetes</taxon>
        <taxon>Debaryomycetaceae</taxon>
        <taxon>Diutina</taxon>
    </lineage>
</organism>
<dbReference type="Proteomes" id="UP000449547">
    <property type="component" value="Unassembled WGS sequence"/>
</dbReference>
<dbReference type="InterPro" id="IPR015943">
    <property type="entry name" value="WD40/YVTN_repeat-like_dom_sf"/>
</dbReference>